<keyword evidence="2" id="KW-1185">Reference proteome</keyword>
<proteinExistence type="predicted"/>
<evidence type="ECO:0000313" key="2">
    <source>
        <dbReference type="Proteomes" id="UP001164250"/>
    </source>
</evidence>
<organism evidence="1 2">
    <name type="scientific">Pistacia atlantica</name>
    <dbReference type="NCBI Taxonomy" id="434234"/>
    <lineage>
        <taxon>Eukaryota</taxon>
        <taxon>Viridiplantae</taxon>
        <taxon>Streptophyta</taxon>
        <taxon>Embryophyta</taxon>
        <taxon>Tracheophyta</taxon>
        <taxon>Spermatophyta</taxon>
        <taxon>Magnoliopsida</taxon>
        <taxon>eudicotyledons</taxon>
        <taxon>Gunneridae</taxon>
        <taxon>Pentapetalae</taxon>
        <taxon>rosids</taxon>
        <taxon>malvids</taxon>
        <taxon>Sapindales</taxon>
        <taxon>Anacardiaceae</taxon>
        <taxon>Pistacia</taxon>
    </lineage>
</organism>
<name>A0ACC1B694_9ROSI</name>
<protein>
    <submittedName>
        <fullName evidence="1">Uncharacterized protein</fullName>
    </submittedName>
</protein>
<sequence>MSSVPDGVKIKNKELPRIGFKKSRTNSSLPGTSLASLESLSMPLVQEVVFSADIKCEECQKRVADIMSRLKETESVLINVLEKKVTLTCRYPGVVKVSTKQVATIQRNPLGKMATIKRIFRSSRN</sequence>
<reference evidence="2" key="1">
    <citation type="journal article" date="2023" name="G3 (Bethesda)">
        <title>Genome assembly and association tests identify interacting loci associated with vigor, precocity, and sex in interspecific pistachio rootstocks.</title>
        <authorList>
            <person name="Palmer W."/>
            <person name="Jacygrad E."/>
            <person name="Sagayaradj S."/>
            <person name="Cavanaugh K."/>
            <person name="Han R."/>
            <person name="Bertier L."/>
            <person name="Beede B."/>
            <person name="Kafkas S."/>
            <person name="Golino D."/>
            <person name="Preece J."/>
            <person name="Michelmore R."/>
        </authorList>
    </citation>
    <scope>NUCLEOTIDE SEQUENCE [LARGE SCALE GENOMIC DNA]</scope>
</reference>
<dbReference type="Proteomes" id="UP001164250">
    <property type="component" value="Chromosome 6"/>
</dbReference>
<dbReference type="EMBL" id="CM047902">
    <property type="protein sequence ID" value="KAJ0094430.1"/>
    <property type="molecule type" value="Genomic_DNA"/>
</dbReference>
<accession>A0ACC1B694</accession>
<comment type="caution">
    <text evidence="1">The sequence shown here is derived from an EMBL/GenBank/DDBJ whole genome shotgun (WGS) entry which is preliminary data.</text>
</comment>
<gene>
    <name evidence="1" type="ORF">Patl1_16464</name>
</gene>
<evidence type="ECO:0000313" key="1">
    <source>
        <dbReference type="EMBL" id="KAJ0094430.1"/>
    </source>
</evidence>